<evidence type="ECO:0000259" key="1">
    <source>
        <dbReference type="Pfam" id="PF01370"/>
    </source>
</evidence>
<dbReference type="InterPro" id="IPR051783">
    <property type="entry name" value="NAD(P)-dependent_oxidoreduct"/>
</dbReference>
<keyword evidence="3" id="KW-1185">Reference proteome</keyword>
<dbReference type="AlphaFoldDB" id="A0A9X3NS30"/>
<dbReference type="Pfam" id="PF01370">
    <property type="entry name" value="Epimerase"/>
    <property type="match status" value="1"/>
</dbReference>
<proteinExistence type="predicted"/>
<dbReference type="InterPro" id="IPR036291">
    <property type="entry name" value="NAD(P)-bd_dom_sf"/>
</dbReference>
<dbReference type="InterPro" id="IPR001509">
    <property type="entry name" value="Epimerase_deHydtase"/>
</dbReference>
<dbReference type="RefSeq" id="WP_270070350.1">
    <property type="nucleotide sequence ID" value="NZ_JAJAQC010000003.1"/>
</dbReference>
<evidence type="ECO:0000313" key="3">
    <source>
        <dbReference type="Proteomes" id="UP001140076"/>
    </source>
</evidence>
<protein>
    <submittedName>
        <fullName evidence="2">NAD-dependent epimerase/dehydratase family protein</fullName>
    </submittedName>
</protein>
<dbReference type="Gene3D" id="3.40.50.720">
    <property type="entry name" value="NAD(P)-binding Rossmann-like Domain"/>
    <property type="match status" value="1"/>
</dbReference>
<dbReference type="GO" id="GO:0004029">
    <property type="term" value="F:aldehyde dehydrogenase (NAD+) activity"/>
    <property type="evidence" value="ECO:0007669"/>
    <property type="project" value="TreeGrafter"/>
</dbReference>
<accession>A0A9X3NS30</accession>
<organism evidence="2 3">
    <name type="scientific">Streptomonospora mangrovi</name>
    <dbReference type="NCBI Taxonomy" id="2883123"/>
    <lineage>
        <taxon>Bacteria</taxon>
        <taxon>Bacillati</taxon>
        <taxon>Actinomycetota</taxon>
        <taxon>Actinomycetes</taxon>
        <taxon>Streptosporangiales</taxon>
        <taxon>Nocardiopsidaceae</taxon>
        <taxon>Streptomonospora</taxon>
    </lineage>
</organism>
<gene>
    <name evidence="2" type="ORF">LG943_01730</name>
</gene>
<name>A0A9X3NS30_9ACTN</name>
<dbReference type="Proteomes" id="UP001140076">
    <property type="component" value="Unassembled WGS sequence"/>
</dbReference>
<dbReference type="PANTHER" id="PTHR48079:SF6">
    <property type="entry name" value="NAD(P)-BINDING DOMAIN-CONTAINING PROTEIN-RELATED"/>
    <property type="match status" value="1"/>
</dbReference>
<dbReference type="PANTHER" id="PTHR48079">
    <property type="entry name" value="PROTEIN YEEZ"/>
    <property type="match status" value="1"/>
</dbReference>
<feature type="domain" description="NAD-dependent epimerase/dehydratase" evidence="1">
    <location>
        <begin position="14"/>
        <end position="237"/>
    </location>
</feature>
<sequence length="357" mass="37625">MADTDPSGAPRRSLVTGATGLLGGNIVAHLLDAGGEVVALVRDPERARRLLPAHDRLTVAAGDITDPAAYSPLLPGCDAVFHTAAYFREFYQPGADLERMERVNVTAVGDLLRAAEAAGVPVFVHTSSINVLAATGAQRAADEDTGVPEPYRDLDRSVDYASSKVRAERVVRDYAATSAMRVPIVLPGWMWGPGDAGPTSAGRLLQSLATGRMRAVPALSNYAVDARDVAAACVRAAVLPVTGRFVVAGAKHTIREIAEAVAKETGTPVPRAVPAWAAMAVVTLMELSARLRGTEPTATRTGVAVLRDAAGRNISSARAQRELGIVFRPIERTIADEVAWYRAQGVLPERDAASAPK</sequence>
<dbReference type="SUPFAM" id="SSF51735">
    <property type="entry name" value="NAD(P)-binding Rossmann-fold domains"/>
    <property type="match status" value="1"/>
</dbReference>
<evidence type="ECO:0000313" key="2">
    <source>
        <dbReference type="EMBL" id="MDA0563061.1"/>
    </source>
</evidence>
<dbReference type="EMBL" id="JAJAQC010000003">
    <property type="protein sequence ID" value="MDA0563061.1"/>
    <property type="molecule type" value="Genomic_DNA"/>
</dbReference>
<dbReference type="GO" id="GO:0005737">
    <property type="term" value="C:cytoplasm"/>
    <property type="evidence" value="ECO:0007669"/>
    <property type="project" value="TreeGrafter"/>
</dbReference>
<reference evidence="2" key="1">
    <citation type="submission" date="2021-10" db="EMBL/GenBank/DDBJ databases">
        <title>Streptomonospora sp. nov., isolated from mangrove soil.</title>
        <authorList>
            <person name="Chen X."/>
            <person name="Ge X."/>
            <person name="Liu W."/>
        </authorList>
    </citation>
    <scope>NUCLEOTIDE SEQUENCE</scope>
    <source>
        <strain evidence="2">S1-112</strain>
    </source>
</reference>
<comment type="caution">
    <text evidence="2">The sequence shown here is derived from an EMBL/GenBank/DDBJ whole genome shotgun (WGS) entry which is preliminary data.</text>
</comment>